<reference evidence="8" key="3">
    <citation type="journal article" date="2019" name="Int. J. Syst. Evol. Microbiol.">
        <title>The Global Catalogue of Microorganisms (GCM) 10K type strain sequencing project: providing services to taxonomists for standard genome sequencing and annotation.</title>
        <authorList>
            <consortium name="The Broad Institute Genomics Platform"/>
            <consortium name="The Broad Institute Genome Sequencing Center for Infectious Disease"/>
            <person name="Wu L."/>
            <person name="Ma J."/>
        </authorList>
    </citation>
    <scope>NUCLEOTIDE SEQUENCE [LARGE SCALE GENOMIC DNA]</scope>
    <source>
        <strain evidence="8">CCM 4175</strain>
    </source>
</reference>
<dbReference type="Pfam" id="PF22381">
    <property type="entry name" value="Staph_reg_Sar_Rot"/>
    <property type="match status" value="1"/>
</dbReference>
<name>A0A240C4Y2_9STAP</name>
<sequence length="135" mass="16183">MKDHKAEKSGIQALFSLQSEIESVFTTIAEKYELTKEELLILLTIWEKGDMTLKEMDYFVPIKSYKRSRTYNHLVNQRWIHKERPENDERTVMIYSNEDMQEKKRELLSLIVSEIKNHQKSMSQNFNQIMQMAHV</sequence>
<dbReference type="Proteomes" id="UP000652995">
    <property type="component" value="Unassembled WGS sequence"/>
</dbReference>
<dbReference type="InterPro" id="IPR036390">
    <property type="entry name" value="WH_DNA-bd_sf"/>
</dbReference>
<keyword evidence="8" id="KW-1185">Reference proteome</keyword>
<dbReference type="InterPro" id="IPR055166">
    <property type="entry name" value="Transc_reg_Sar_Rot_HTH"/>
</dbReference>
<reference evidence="6 7" key="2">
    <citation type="submission" date="2017-06" db="EMBL/GenBank/DDBJ databases">
        <authorList>
            <consortium name="Pathogen Informatics"/>
        </authorList>
    </citation>
    <scope>NUCLEOTIDE SEQUENCE [LARGE SCALE GENOMIC DNA]</scope>
    <source>
        <strain evidence="6 7">NCTC13833</strain>
    </source>
</reference>
<dbReference type="GO" id="GO:0003677">
    <property type="term" value="F:DNA binding"/>
    <property type="evidence" value="ECO:0007669"/>
    <property type="project" value="UniProtKB-KW"/>
</dbReference>
<reference evidence="5" key="4">
    <citation type="submission" date="2024-05" db="EMBL/GenBank/DDBJ databases">
        <authorList>
            <person name="Sun Q."/>
            <person name="Sedlacek I."/>
        </authorList>
    </citation>
    <scope>NUCLEOTIDE SEQUENCE</scope>
    <source>
        <strain evidence="5">CCM 4175</strain>
    </source>
</reference>
<gene>
    <name evidence="6" type="primary">rot</name>
    <name evidence="5" type="ORF">GCM10007183_18640</name>
    <name evidence="6" type="ORF">SAMEA4412661_01354</name>
</gene>
<dbReference type="NCBIfam" id="TIGR01889">
    <property type="entry name" value="Staph_reg_Sar"/>
    <property type="match status" value="1"/>
</dbReference>
<evidence type="ECO:0000313" key="5">
    <source>
        <dbReference type="EMBL" id="GGA94727.1"/>
    </source>
</evidence>
<dbReference type="KEGG" id="smus:C7J88_03475"/>
<dbReference type="SUPFAM" id="SSF46785">
    <property type="entry name" value="Winged helix' DNA-binding domain"/>
    <property type="match status" value="1"/>
</dbReference>
<dbReference type="GO" id="GO:0006355">
    <property type="term" value="P:regulation of DNA-templated transcription"/>
    <property type="evidence" value="ECO:0007669"/>
    <property type="project" value="InterPro"/>
</dbReference>
<dbReference type="EMBL" id="LT906464">
    <property type="protein sequence ID" value="SNW02975.1"/>
    <property type="molecule type" value="Genomic_DNA"/>
</dbReference>
<dbReference type="Gene3D" id="1.10.10.10">
    <property type="entry name" value="Winged helix-like DNA-binding domain superfamily/Winged helix DNA-binding domain"/>
    <property type="match status" value="1"/>
</dbReference>
<dbReference type="Proteomes" id="UP000243706">
    <property type="component" value="Chromosome 1"/>
</dbReference>
<evidence type="ECO:0000313" key="6">
    <source>
        <dbReference type="EMBL" id="SNW02975.1"/>
    </source>
</evidence>
<evidence type="ECO:0000256" key="3">
    <source>
        <dbReference type="ARBA" id="ARBA00023163"/>
    </source>
</evidence>
<dbReference type="InterPro" id="IPR036388">
    <property type="entry name" value="WH-like_DNA-bd_sf"/>
</dbReference>
<evidence type="ECO:0000313" key="7">
    <source>
        <dbReference type="Proteomes" id="UP000243706"/>
    </source>
</evidence>
<feature type="domain" description="Transcriptional regulator SarA/SarZ/Rot-like helix-turn-helix" evidence="4">
    <location>
        <begin position="24"/>
        <end position="107"/>
    </location>
</feature>
<accession>A0A240C4Y2</accession>
<dbReference type="EMBL" id="BMCB01000012">
    <property type="protein sequence ID" value="GGA94727.1"/>
    <property type="molecule type" value="Genomic_DNA"/>
</dbReference>
<dbReference type="OrthoDB" id="288929at2"/>
<reference evidence="5" key="1">
    <citation type="journal article" date="2014" name="Int. J. Syst. Evol. Microbiol.">
        <title>Complete genome of a new Firmicutes species belonging to the dominant human colonic microbiota ('Ruminococcus bicirculans') reveals two chromosomes and a selective capacity to utilize plant glucans.</title>
        <authorList>
            <consortium name="NISC Comparative Sequencing Program"/>
            <person name="Wegmann U."/>
            <person name="Louis P."/>
            <person name="Goesmann A."/>
            <person name="Henrissat B."/>
            <person name="Duncan S.H."/>
            <person name="Flint H.J."/>
        </authorList>
    </citation>
    <scope>NUCLEOTIDE SEQUENCE</scope>
    <source>
        <strain evidence="5">CCM 4175</strain>
    </source>
</reference>
<dbReference type="RefSeq" id="WP_095117241.1">
    <property type="nucleotide sequence ID" value="NZ_BMCB01000012.1"/>
</dbReference>
<evidence type="ECO:0000259" key="4">
    <source>
        <dbReference type="Pfam" id="PF22381"/>
    </source>
</evidence>
<keyword evidence="1" id="KW-0805">Transcription regulation</keyword>
<proteinExistence type="predicted"/>
<organism evidence="6 7">
    <name type="scientific">Staphylococcus muscae</name>
    <dbReference type="NCBI Taxonomy" id="1294"/>
    <lineage>
        <taxon>Bacteria</taxon>
        <taxon>Bacillati</taxon>
        <taxon>Bacillota</taxon>
        <taxon>Bacilli</taxon>
        <taxon>Bacillales</taxon>
        <taxon>Staphylococcaceae</taxon>
        <taxon>Staphylococcus</taxon>
    </lineage>
</organism>
<keyword evidence="3" id="KW-0804">Transcription</keyword>
<protein>
    <submittedName>
        <fullName evidence="6">Repressor of toxins Rot</fullName>
    </submittedName>
</protein>
<dbReference type="InterPro" id="IPR010166">
    <property type="entry name" value="SarA/Rot_dom"/>
</dbReference>
<keyword evidence="2" id="KW-0238">DNA-binding</keyword>
<evidence type="ECO:0000313" key="8">
    <source>
        <dbReference type="Proteomes" id="UP000652995"/>
    </source>
</evidence>
<evidence type="ECO:0000256" key="1">
    <source>
        <dbReference type="ARBA" id="ARBA00023015"/>
    </source>
</evidence>
<evidence type="ECO:0000256" key="2">
    <source>
        <dbReference type="ARBA" id="ARBA00023125"/>
    </source>
</evidence>
<dbReference type="AlphaFoldDB" id="A0A240C4Y2"/>